<dbReference type="HOGENOM" id="CLU_006909_1_2_11"/>
<dbReference type="PANTHER" id="PTHR43539">
    <property type="entry name" value="FLAVIN-BINDING MONOOXYGENASE-LIKE PROTEIN (AFU_ORTHOLOGUE AFUA_4G09220)"/>
    <property type="match status" value="1"/>
</dbReference>
<dbReference type="InterPro" id="IPR036188">
    <property type="entry name" value="FAD/NAD-bd_sf"/>
</dbReference>
<dbReference type="EMBL" id="AP012319">
    <property type="protein sequence ID" value="BAL89749.1"/>
    <property type="molecule type" value="Genomic_DNA"/>
</dbReference>
<feature type="domain" description="FAD/NAD(P)-binding" evidence="3">
    <location>
        <begin position="5"/>
        <end position="328"/>
    </location>
</feature>
<gene>
    <name evidence="4" type="ordered locus">AMIS_45290</name>
</gene>
<dbReference type="eggNOG" id="COG2072">
    <property type="taxonomic scope" value="Bacteria"/>
</dbReference>
<dbReference type="GO" id="GO:0004497">
    <property type="term" value="F:monooxygenase activity"/>
    <property type="evidence" value="ECO:0007669"/>
    <property type="project" value="TreeGrafter"/>
</dbReference>
<dbReference type="STRING" id="512565.AMIS_45290"/>
<dbReference type="Gene3D" id="3.50.50.60">
    <property type="entry name" value="FAD/NAD(P)-binding domain"/>
    <property type="match status" value="1"/>
</dbReference>
<evidence type="ECO:0000313" key="4">
    <source>
        <dbReference type="EMBL" id="BAL89749.1"/>
    </source>
</evidence>
<evidence type="ECO:0000259" key="3">
    <source>
        <dbReference type="Pfam" id="PF07992"/>
    </source>
</evidence>
<evidence type="ECO:0000256" key="2">
    <source>
        <dbReference type="SAM" id="MobiDB-lite"/>
    </source>
</evidence>
<dbReference type="PATRIC" id="fig|512565.3.peg.4513"/>
<proteinExistence type="predicted"/>
<dbReference type="AlphaFoldDB" id="I0H9R2"/>
<dbReference type="PRINTS" id="PR00368">
    <property type="entry name" value="FADPNR"/>
</dbReference>
<dbReference type="OrthoDB" id="178899at2"/>
<organism evidence="4 5">
    <name type="scientific">Actinoplanes missouriensis (strain ATCC 14538 / DSM 43046 / CBS 188.64 / JCM 3121 / NBRC 102363 / NCIMB 12654 / NRRL B-3342 / UNCC 431)</name>
    <dbReference type="NCBI Taxonomy" id="512565"/>
    <lineage>
        <taxon>Bacteria</taxon>
        <taxon>Bacillati</taxon>
        <taxon>Actinomycetota</taxon>
        <taxon>Actinomycetes</taxon>
        <taxon>Micromonosporales</taxon>
        <taxon>Micromonosporaceae</taxon>
        <taxon>Actinoplanes</taxon>
    </lineage>
</organism>
<dbReference type="Proteomes" id="UP000007882">
    <property type="component" value="Chromosome"/>
</dbReference>
<dbReference type="PRINTS" id="PR00411">
    <property type="entry name" value="PNDRDTASEI"/>
</dbReference>
<dbReference type="InterPro" id="IPR023753">
    <property type="entry name" value="FAD/NAD-binding_dom"/>
</dbReference>
<dbReference type="InterPro" id="IPR050982">
    <property type="entry name" value="Auxin_biosynth/cation_transpt"/>
</dbReference>
<dbReference type="GO" id="GO:0050660">
    <property type="term" value="F:flavin adenine dinucleotide binding"/>
    <property type="evidence" value="ECO:0007669"/>
    <property type="project" value="TreeGrafter"/>
</dbReference>
<name>I0H9R2_ACTM4</name>
<feature type="region of interest" description="Disordered" evidence="2">
    <location>
        <begin position="362"/>
        <end position="383"/>
    </location>
</feature>
<dbReference type="KEGG" id="ams:AMIS_45290"/>
<sequence>MKRVTVVVIGAGQAGLSAAYHLRRRGFAAHSEAGAAPSFVVLDADAAPGGAWQHRWASLRMATVNGIFDLPGMPKPAIDPGESSSAAIPRYFAEYEREFALPILRPVRVTSVRDIGGSLPVSGDDGLLPVSSDDGSLLVSTDRGDWLADAVINATGTWTNPVRPEIPGTFAGRQLHTRDYADASEFAGQRVAIVGGGISAVQLLEEISRVATTFWYTRREPVFLDEWRPEQEGRSTIAKVIADVEAGRPSRSVVSYTGLGWTDYARAARDRGVLVRRPMFTALTPTGVVEADGSVTEVDAVLWATGFRAELAHLEPLQLRGPLGGIPMIGTQVAADPRIHLIGYGPSQSTVGANRAGREAAAALRRRVSPGPVRERLGDPAPA</sequence>
<keyword evidence="1" id="KW-0560">Oxidoreductase</keyword>
<keyword evidence="5" id="KW-1185">Reference proteome</keyword>
<dbReference type="Pfam" id="PF07992">
    <property type="entry name" value="Pyr_redox_2"/>
    <property type="match status" value="1"/>
</dbReference>
<evidence type="ECO:0000313" key="5">
    <source>
        <dbReference type="Proteomes" id="UP000007882"/>
    </source>
</evidence>
<feature type="compositionally biased region" description="Basic and acidic residues" evidence="2">
    <location>
        <begin position="373"/>
        <end position="383"/>
    </location>
</feature>
<reference evidence="4 5" key="1">
    <citation type="submission" date="2012-02" db="EMBL/GenBank/DDBJ databases">
        <title>Complete genome sequence of Actinoplanes missouriensis 431 (= NBRC 102363).</title>
        <authorList>
            <person name="Ohnishi Y."/>
            <person name="Ishikawa J."/>
            <person name="Sekine M."/>
            <person name="Hosoyama A."/>
            <person name="Harada T."/>
            <person name="Narita H."/>
            <person name="Hata T."/>
            <person name="Konno Y."/>
            <person name="Tutikane K."/>
            <person name="Fujita N."/>
            <person name="Horinouchi S."/>
            <person name="Hayakawa M."/>
        </authorList>
    </citation>
    <scope>NUCLEOTIDE SEQUENCE [LARGE SCALE GENOMIC DNA]</scope>
    <source>
        <strain evidence="5">ATCC 14538 / DSM 43046 / CBS 188.64 / JCM 3121 / NBRC 102363 / NCIMB 12654 / NRRL B-3342 / UNCC 431</strain>
    </source>
</reference>
<protein>
    <submittedName>
        <fullName evidence="4">Putative oxidoreductase</fullName>
    </submittedName>
</protein>
<dbReference type="PANTHER" id="PTHR43539:SF78">
    <property type="entry name" value="FLAVIN-CONTAINING MONOOXYGENASE"/>
    <property type="match status" value="1"/>
</dbReference>
<dbReference type="RefSeq" id="WP_014444641.1">
    <property type="nucleotide sequence ID" value="NC_017093.1"/>
</dbReference>
<evidence type="ECO:0000256" key="1">
    <source>
        <dbReference type="ARBA" id="ARBA00023002"/>
    </source>
</evidence>
<accession>I0H9R2</accession>
<dbReference type="SUPFAM" id="SSF51905">
    <property type="entry name" value="FAD/NAD(P)-binding domain"/>
    <property type="match status" value="1"/>
</dbReference>